<organism evidence="1 2">
    <name type="scientific">Clostridium botulinum</name>
    <dbReference type="NCBI Taxonomy" id="1491"/>
    <lineage>
        <taxon>Bacteria</taxon>
        <taxon>Bacillati</taxon>
        <taxon>Bacillota</taxon>
        <taxon>Clostridia</taxon>
        <taxon>Eubacteriales</taxon>
        <taxon>Clostridiaceae</taxon>
        <taxon>Clostridium</taxon>
    </lineage>
</organism>
<evidence type="ECO:0000313" key="2">
    <source>
        <dbReference type="Proteomes" id="UP000486903"/>
    </source>
</evidence>
<dbReference type="AlphaFoldDB" id="A0A6B4JIR1"/>
<dbReference type="Proteomes" id="UP000486903">
    <property type="component" value="Unassembled WGS sequence"/>
</dbReference>
<reference evidence="1 2" key="1">
    <citation type="submission" date="2019-04" db="EMBL/GenBank/DDBJ databases">
        <title>Genome sequencing of Clostridium botulinum Groups I-IV and Clostridium butyricum.</title>
        <authorList>
            <person name="Brunt J."/>
            <person name="Van Vliet A.H.M."/>
            <person name="Stringer S.C."/>
            <person name="Carter A.T."/>
            <person name="Peck M.W."/>
        </authorList>
    </citation>
    <scope>NUCLEOTIDE SEQUENCE [LARGE SCALE GENOMIC DNA]</scope>
    <source>
        <strain evidence="1 2">BL81</strain>
    </source>
</reference>
<dbReference type="InterPro" id="IPR021145">
    <property type="entry name" value="Portal_protein_SPP1_Gp6-like"/>
</dbReference>
<accession>A0A6B4JIR1</accession>
<sequence length="472" mass="53996">MFSRLKDLIREVINKLFNKNTIQDKLKVDIALTDEFERAIDLWAKMFEDESPWLNDDTKSMGISSSIASEMARLVTLEMETEINNNDFLNAEYQIVIDSLSNYVEFACAKGGIAFKPYVSNGHIEVDMVQADSFFPTNYNSRGEVTGAIFIEVKQQGETRYTRLEYHNLTTEGYYISNTAFEKENSMEVKDHTDLGKQIPLTDVDEWAELEEEVLIKNIDKPLFSYFKMPFANTIDSLSPLGVSIYSRVINLIKEADKQYSRILWEYEGSELAINASVDCFKMDEEGNAILPKGKERLYRDMNYGVGEFNKAIEVFSPAIRDTSLFNGLNNLLRRIEFNTGLAYGTLSDVQETDKTAEEIKSSKQRSYASVKKIQNQLKNSLEQLAYAMSVWARIYGLSNKLVNPDKDMDFNFDDSLVMDKDKELASMQADVASGILRPEIYIMKKYGVSEEEALKMMPQNDNSNEPEDDEE</sequence>
<dbReference type="EMBL" id="SXFB01000016">
    <property type="protein sequence ID" value="NFV27532.1"/>
    <property type="molecule type" value="Genomic_DNA"/>
</dbReference>
<protein>
    <submittedName>
        <fullName evidence="1">Phage capsid protein</fullName>
    </submittedName>
</protein>
<name>A0A6B4JIR1_CLOBO</name>
<proteinExistence type="predicted"/>
<comment type="caution">
    <text evidence="1">The sequence shown here is derived from an EMBL/GenBank/DDBJ whole genome shotgun (WGS) entry which is preliminary data.</text>
</comment>
<gene>
    <name evidence="1" type="ORF">FDG31_15465</name>
</gene>
<dbReference type="Pfam" id="PF05133">
    <property type="entry name" value="SPP1_portal"/>
    <property type="match status" value="1"/>
</dbReference>
<evidence type="ECO:0000313" key="1">
    <source>
        <dbReference type="EMBL" id="NFV27532.1"/>
    </source>
</evidence>